<protein>
    <submittedName>
        <fullName evidence="2">DNA polymerase ii large subunit-like protein</fullName>
    </submittedName>
</protein>
<dbReference type="AlphaFoldDB" id="A0AAD9E7I8"/>
<accession>A0AAD9E7I8</accession>
<name>A0AAD9E7I8_9PEZI</name>
<reference evidence="2" key="1">
    <citation type="submission" date="2023-01" db="EMBL/GenBank/DDBJ databases">
        <title>Colletotrichum chrysophilum M932 genome sequence.</title>
        <authorList>
            <person name="Baroncelli R."/>
        </authorList>
    </citation>
    <scope>NUCLEOTIDE SEQUENCE</scope>
    <source>
        <strain evidence="2">M932</strain>
    </source>
</reference>
<dbReference type="PANTHER" id="PTHR31977">
    <property type="entry name" value="UPF0696 PROTEIN C11ORF68"/>
    <property type="match status" value="1"/>
</dbReference>
<dbReference type="InterPro" id="IPR023398">
    <property type="entry name" value="TIF_eIF4e-like"/>
</dbReference>
<evidence type="ECO:0000256" key="1">
    <source>
        <dbReference type="ARBA" id="ARBA00010568"/>
    </source>
</evidence>
<dbReference type="EMBL" id="JAQOWY010000544">
    <property type="protein sequence ID" value="KAK1840629.1"/>
    <property type="molecule type" value="Genomic_DNA"/>
</dbReference>
<proteinExistence type="inferred from homology"/>
<evidence type="ECO:0000313" key="2">
    <source>
        <dbReference type="EMBL" id="KAK1840629.1"/>
    </source>
</evidence>
<dbReference type="Proteomes" id="UP001243330">
    <property type="component" value="Unassembled WGS sequence"/>
</dbReference>
<comment type="similarity">
    <text evidence="1">Belongs to the UPF0696 family.</text>
</comment>
<gene>
    <name evidence="2" type="ORF">CCHR01_16740</name>
</gene>
<comment type="caution">
    <text evidence="2">The sequence shown here is derived from an EMBL/GenBank/DDBJ whole genome shotgun (WGS) entry which is preliminary data.</text>
</comment>
<dbReference type="Gene3D" id="3.30.760.10">
    <property type="entry name" value="RNA Cap, Translation Initiation Factor Eif4e"/>
    <property type="match status" value="1"/>
</dbReference>
<organism evidence="2 3">
    <name type="scientific">Colletotrichum chrysophilum</name>
    <dbReference type="NCBI Taxonomy" id="1836956"/>
    <lineage>
        <taxon>Eukaryota</taxon>
        <taxon>Fungi</taxon>
        <taxon>Dikarya</taxon>
        <taxon>Ascomycota</taxon>
        <taxon>Pezizomycotina</taxon>
        <taxon>Sordariomycetes</taxon>
        <taxon>Hypocreomycetidae</taxon>
        <taxon>Glomerellales</taxon>
        <taxon>Glomerellaceae</taxon>
        <taxon>Colletotrichum</taxon>
        <taxon>Colletotrichum gloeosporioides species complex</taxon>
    </lineage>
</organism>
<sequence>MDSEESDFYGDEDIIEGLEARVNSFNVAQWWEETRAVQLNRKAKAEPADSTKLHNPYAGVPYAWQLTETLSDFLNRLPPETTEGTADVPWIFICNPFIARKSRFLAQNQFSRGNEDEAPEEDGSQLNTLVEGGTERLRILGNFVDGIHRTKKSATAKLSEINHEKKQAVKDVLSLAHACKVRSGKIKLLTNNFNEQWLLFCSPRDVNEVWAIIARATANNELGIAAKVAPRQDATGRKDRMIAVYTADFNDVTDVMRVLRRLRELKVVEAMGRPIYYKPGLDAFTYVGVAHGNQWDIRASIHSSLDIMPKQ</sequence>
<dbReference type="Pfam" id="PF08939">
    <property type="entry name" value="Bles03"/>
    <property type="match status" value="1"/>
</dbReference>
<dbReference type="SUPFAM" id="SSF55418">
    <property type="entry name" value="eIF4e-like"/>
    <property type="match status" value="1"/>
</dbReference>
<dbReference type="InterPro" id="IPR015034">
    <property type="entry name" value="Bles03"/>
</dbReference>
<dbReference type="PANTHER" id="PTHR31977:SF1">
    <property type="entry name" value="UPF0696 PROTEIN C11ORF68"/>
    <property type="match status" value="1"/>
</dbReference>
<evidence type="ECO:0000313" key="3">
    <source>
        <dbReference type="Proteomes" id="UP001243330"/>
    </source>
</evidence>
<keyword evidence="3" id="KW-1185">Reference proteome</keyword>